<protein>
    <submittedName>
        <fullName evidence="2">GMP synthase</fullName>
    </submittedName>
</protein>
<dbReference type="PROSITE" id="PS51273">
    <property type="entry name" value="GATASE_TYPE_1"/>
    <property type="match status" value="1"/>
</dbReference>
<evidence type="ECO:0000259" key="1">
    <source>
        <dbReference type="Pfam" id="PF00117"/>
    </source>
</evidence>
<dbReference type="SUPFAM" id="SSF52317">
    <property type="entry name" value="Class I glutamine amidotransferase-like"/>
    <property type="match status" value="1"/>
</dbReference>
<dbReference type="RefSeq" id="WP_129124274.1">
    <property type="nucleotide sequence ID" value="NZ_PEIB01000050.1"/>
</dbReference>
<proteinExistence type="predicted"/>
<dbReference type="Proteomes" id="UP000290287">
    <property type="component" value="Unassembled WGS sequence"/>
</dbReference>
<dbReference type="CDD" id="cd01741">
    <property type="entry name" value="GATase1_1"/>
    <property type="match status" value="1"/>
</dbReference>
<reference evidence="2 3" key="1">
    <citation type="submission" date="2017-10" db="EMBL/GenBank/DDBJ databases">
        <title>Nyctiphanis sp. nov., isolated from the stomach of the euphausiid Nyctiphanes simplex (Hansen, 1911) in the Gulf of California.</title>
        <authorList>
            <person name="Gomez-Gil B."/>
            <person name="Aguilar-Mendez M."/>
            <person name="Lopez-Cortes A."/>
            <person name="Gomez-Gutierrez J."/>
            <person name="Roque A."/>
            <person name="Lang E."/>
            <person name="Gonzalez-Castillo A."/>
        </authorList>
    </citation>
    <scope>NUCLEOTIDE SEQUENCE [LARGE SCALE GENOMIC DNA]</scope>
    <source>
        <strain evidence="2 3">CAIM 600</strain>
    </source>
</reference>
<keyword evidence="3" id="KW-1185">Reference proteome</keyword>
<dbReference type="PANTHER" id="PTHR42695:SF5">
    <property type="entry name" value="GLUTAMINE AMIDOTRANSFERASE YLR126C-RELATED"/>
    <property type="match status" value="1"/>
</dbReference>
<dbReference type="OrthoDB" id="9813383at2"/>
<dbReference type="Pfam" id="PF00117">
    <property type="entry name" value="GATase"/>
    <property type="match status" value="1"/>
</dbReference>
<evidence type="ECO:0000313" key="2">
    <source>
        <dbReference type="EMBL" id="RXJ70424.1"/>
    </source>
</evidence>
<dbReference type="EMBL" id="PEIB01000050">
    <property type="protein sequence ID" value="RXJ70424.1"/>
    <property type="molecule type" value="Genomic_DNA"/>
</dbReference>
<dbReference type="InterPro" id="IPR029062">
    <property type="entry name" value="Class_I_gatase-like"/>
</dbReference>
<dbReference type="NCBIfam" id="NF006098">
    <property type="entry name" value="PRK08250.1"/>
    <property type="match status" value="1"/>
</dbReference>
<evidence type="ECO:0000313" key="3">
    <source>
        <dbReference type="Proteomes" id="UP000290287"/>
    </source>
</evidence>
<organism evidence="2 3">
    <name type="scientific">Veronia nyctiphanis</name>
    <dbReference type="NCBI Taxonomy" id="1278244"/>
    <lineage>
        <taxon>Bacteria</taxon>
        <taxon>Pseudomonadati</taxon>
        <taxon>Pseudomonadota</taxon>
        <taxon>Gammaproteobacteria</taxon>
        <taxon>Vibrionales</taxon>
        <taxon>Vibrionaceae</taxon>
        <taxon>Veronia</taxon>
    </lineage>
</organism>
<dbReference type="InterPro" id="IPR017926">
    <property type="entry name" value="GATASE"/>
</dbReference>
<dbReference type="FunFam" id="3.40.50.880:FF:000033">
    <property type="entry name" value="Glutamine amidotransferase class-I"/>
    <property type="match status" value="1"/>
</dbReference>
<gene>
    <name evidence="2" type="ORF">CS022_23365</name>
</gene>
<dbReference type="PANTHER" id="PTHR42695">
    <property type="entry name" value="GLUTAMINE AMIDOTRANSFERASE YLR126C-RELATED"/>
    <property type="match status" value="1"/>
</dbReference>
<accession>A0A4Q0YKC6</accession>
<dbReference type="GO" id="GO:0005829">
    <property type="term" value="C:cytosol"/>
    <property type="evidence" value="ECO:0007669"/>
    <property type="project" value="TreeGrafter"/>
</dbReference>
<sequence>MKIHFIIHEIFEGPGAFELWAIKRGYQISCSRVYLGESLPTDTNDIDFLIVLGGPQRPNTTIAECPHFDANAEIKVIESFIESQKAVLGVCLGAQLIGEALGANFEESPNKEIGVFPILITPAGKGNVLFSKFNDVSDVGHWHGDMPGLTESSTLIASSEGCPRQIVEYSKLVFGFQCHLEFTPDLIELLIQNSEKELKELENSKFVQSPEELRANNYEEMNRLLFSFLDRLVDKYIATN</sequence>
<dbReference type="Gene3D" id="3.40.50.880">
    <property type="match status" value="1"/>
</dbReference>
<comment type="caution">
    <text evidence="2">The sequence shown here is derived from an EMBL/GenBank/DDBJ whole genome shotgun (WGS) entry which is preliminary data.</text>
</comment>
<dbReference type="AlphaFoldDB" id="A0A4Q0YKC6"/>
<feature type="domain" description="Glutamine amidotransferase" evidence="1">
    <location>
        <begin position="43"/>
        <end position="185"/>
    </location>
</feature>
<dbReference type="InterPro" id="IPR044992">
    <property type="entry name" value="ChyE-like"/>
</dbReference>
<name>A0A4Q0YKC6_9GAMM</name>